<evidence type="ECO:0000313" key="3">
    <source>
        <dbReference type="Proteomes" id="UP001274896"/>
    </source>
</evidence>
<name>A0AAE0R1Z2_9TELE</name>
<dbReference type="InterPro" id="IPR032727">
    <property type="entry name" value="CLAMP"/>
</dbReference>
<keyword evidence="3" id="KW-1185">Reference proteome</keyword>
<dbReference type="PANTHER" id="PTHR28457">
    <property type="entry name" value="COILED-COIL DOMAIN-CONTAINING PROTEIN 189"/>
    <property type="match status" value="1"/>
</dbReference>
<feature type="region of interest" description="Disordered" evidence="1">
    <location>
        <begin position="273"/>
        <end position="301"/>
    </location>
</feature>
<comment type="caution">
    <text evidence="2">The sequence shown here is derived from an EMBL/GenBank/DDBJ whole genome shotgun (WGS) entry which is preliminary data.</text>
</comment>
<dbReference type="AlphaFoldDB" id="A0AAE0R1Z2"/>
<proteinExistence type="predicted"/>
<sequence length="301" mass="34137">MQQVSHHACLHTISIIRLKGACSVTSALLLACSVSFQRDEGIVRLSSCFQWREFEGDDQRQYLHQEFVYENVMYSVQRGLPWAAVVQIANLCKELLPELRGLEKSEALSLIQTRLSQCHPQLPSSHHTTMYNFMVQTYIHHQCLYQAFLKKEANLKCMHSHLEIHVPPHPLPLSEGTDLGVWEKQQALKELNAAEAVKIAEIHRLKEQAEAQIMEKLQVSLGDLSLEDRLDKQALESMVRSSLQSEADMVKEILIKEIRAVQELLEIRLSQTALQGAGRSSYASSFSQKDSTSSSTKTKKK</sequence>
<gene>
    <name evidence="2" type="ORF">QTP70_035231</name>
</gene>
<protein>
    <submittedName>
        <fullName evidence="2">Uncharacterized protein</fullName>
    </submittedName>
</protein>
<accession>A0AAE0R1Z2</accession>
<dbReference type="PANTHER" id="PTHR28457:SF2">
    <property type="entry name" value="SIMILAR TO 4930578I06RIK PROTEIN"/>
    <property type="match status" value="1"/>
</dbReference>
<organism evidence="2 3">
    <name type="scientific">Hemibagrus guttatus</name>
    <dbReference type="NCBI Taxonomy" id="175788"/>
    <lineage>
        <taxon>Eukaryota</taxon>
        <taxon>Metazoa</taxon>
        <taxon>Chordata</taxon>
        <taxon>Craniata</taxon>
        <taxon>Vertebrata</taxon>
        <taxon>Euteleostomi</taxon>
        <taxon>Actinopterygii</taxon>
        <taxon>Neopterygii</taxon>
        <taxon>Teleostei</taxon>
        <taxon>Ostariophysi</taxon>
        <taxon>Siluriformes</taxon>
        <taxon>Bagridae</taxon>
        <taxon>Hemibagrus</taxon>
    </lineage>
</organism>
<evidence type="ECO:0000256" key="1">
    <source>
        <dbReference type="SAM" id="MobiDB-lite"/>
    </source>
</evidence>
<reference evidence="2" key="1">
    <citation type="submission" date="2023-06" db="EMBL/GenBank/DDBJ databases">
        <title>Male Hemibagrus guttatus genome.</title>
        <authorList>
            <person name="Bian C."/>
        </authorList>
    </citation>
    <scope>NUCLEOTIDE SEQUENCE</scope>
    <source>
        <strain evidence="2">Male_cb2023</strain>
        <tissue evidence="2">Muscle</tissue>
    </source>
</reference>
<feature type="compositionally biased region" description="Low complexity" evidence="1">
    <location>
        <begin position="284"/>
        <end position="301"/>
    </location>
</feature>
<dbReference type="EMBL" id="JAUCMX010000008">
    <property type="protein sequence ID" value="KAK3538341.1"/>
    <property type="molecule type" value="Genomic_DNA"/>
</dbReference>
<evidence type="ECO:0000313" key="2">
    <source>
        <dbReference type="EMBL" id="KAK3538341.1"/>
    </source>
</evidence>
<dbReference type="Proteomes" id="UP001274896">
    <property type="component" value="Unassembled WGS sequence"/>
</dbReference>